<dbReference type="InterPro" id="IPR027417">
    <property type="entry name" value="P-loop_NTPase"/>
</dbReference>
<reference evidence="1 2" key="1">
    <citation type="journal article" date="2015" name="Genome Biol. Evol.">
        <title>The Dynamics of Genetic Interactions between Vibrio metoecus and Vibrio cholerae, Two Close Relatives Co-Occurring in the Environment.</title>
        <authorList>
            <person name="Orata F.D."/>
            <person name="Kirchberger P.C."/>
            <person name="Meheust R."/>
            <person name="Barlow E.J."/>
            <person name="Tarr C.L."/>
            <person name="Boucher Y."/>
        </authorList>
    </citation>
    <scope>NUCLEOTIDE SEQUENCE [LARGE SCALE GENOMIC DNA]</scope>
    <source>
        <strain evidence="1 2">08-2459</strain>
    </source>
</reference>
<gene>
    <name evidence="1" type="ORF">AAY55_05130</name>
</gene>
<keyword evidence="1" id="KW-0255">Endonuclease</keyword>
<name>A0A0Q0JTC7_VIBMT</name>
<dbReference type="PATRIC" id="fig|1481663.8.peg.3774"/>
<comment type="caution">
    <text evidence="1">The sequence shown here is derived from an EMBL/GenBank/DDBJ whole genome shotgun (WGS) entry which is preliminary data.</text>
</comment>
<evidence type="ECO:0000313" key="2">
    <source>
        <dbReference type="Proteomes" id="UP000053724"/>
    </source>
</evidence>
<dbReference type="Gene3D" id="3.40.50.300">
    <property type="entry name" value="P-loop containing nucleotide triphosphate hydrolases"/>
    <property type="match status" value="1"/>
</dbReference>
<proteinExistence type="predicted"/>
<keyword evidence="1" id="KW-0378">Hydrolase</keyword>
<dbReference type="AlphaFoldDB" id="A0A0Q0JTC7"/>
<accession>A0A0Q0JTC7</accession>
<dbReference type="GO" id="GO:0004519">
    <property type="term" value="F:endonuclease activity"/>
    <property type="evidence" value="ECO:0007669"/>
    <property type="project" value="UniProtKB-KW"/>
</dbReference>
<dbReference type="Proteomes" id="UP000053724">
    <property type="component" value="Unassembled WGS sequence"/>
</dbReference>
<protein>
    <submittedName>
        <fullName evidence="1">Restriction endonuclease</fullName>
    </submittedName>
</protein>
<evidence type="ECO:0000313" key="1">
    <source>
        <dbReference type="EMBL" id="KQA24193.1"/>
    </source>
</evidence>
<dbReference type="EMBL" id="LCUF01000004">
    <property type="protein sequence ID" value="KQA24193.1"/>
    <property type="molecule type" value="Genomic_DNA"/>
</dbReference>
<dbReference type="SUPFAM" id="SSF52540">
    <property type="entry name" value="P-loop containing nucleoside triphosphate hydrolases"/>
    <property type="match status" value="1"/>
</dbReference>
<organism evidence="1 2">
    <name type="scientific">Vibrio metoecus</name>
    <dbReference type="NCBI Taxonomy" id="1481663"/>
    <lineage>
        <taxon>Bacteria</taxon>
        <taxon>Pseudomonadati</taxon>
        <taxon>Pseudomonadota</taxon>
        <taxon>Gammaproteobacteria</taxon>
        <taxon>Vibrionales</taxon>
        <taxon>Vibrionaceae</taxon>
        <taxon>Vibrio</taxon>
    </lineage>
</organism>
<keyword evidence="1" id="KW-0540">Nuclease</keyword>
<sequence>MAKTVNVIRCDVIANEIALPKPFLLLAGISGTGKTRFVRKQAETRGQLSSTYCLTSVRPDWHEPSDLLGYVSRLGGHAEYITTDVLTFMAQAWRAIADNENLNIECVDSDGQGKRLVVSGEAEALEDVPPYWLCLDEMNLAPVEQYFADYLSVLETREWCWDGGDSFRYSCDALLKPSFIQLNGENGVEQAYNTKLRESLKLADSKYDDLWHCFCEYGLPIPFNLIVAGTVNMDETTHGFSRKVIDRAMSFDFGEFFPNEIDEFFVGRIKRKVANTLSYPILSHVRKIEEFNAVDADSDASKTKAFFKAINNVLKNTPFELAFRAFNELCLSVICFAPKTDTELAAVFDDYLMCKVLPRIEGDEDKVRTSQGHNLLEQLTEVLQEQLTAILPNHESISRPDLLRHFEGETEEKVVVEWRSEKKLKDHDRTAKQLVFVSFWP</sequence>